<dbReference type="EMBL" id="UXUI01007728">
    <property type="protein sequence ID" value="VDD89133.1"/>
    <property type="molecule type" value="Genomic_DNA"/>
</dbReference>
<evidence type="ECO:0000313" key="1">
    <source>
        <dbReference type="EMBL" id="VDD89133.1"/>
    </source>
</evidence>
<reference evidence="3" key="1">
    <citation type="submission" date="2017-02" db="UniProtKB">
        <authorList>
            <consortium name="WormBaseParasite"/>
        </authorList>
    </citation>
    <scope>IDENTIFICATION</scope>
</reference>
<accession>A0A0N4V2M9</accession>
<proteinExistence type="predicted"/>
<evidence type="ECO:0000313" key="3">
    <source>
        <dbReference type="WBParaSite" id="EVEC_0000426101-mRNA-1"/>
    </source>
</evidence>
<gene>
    <name evidence="1" type="ORF">EVEC_LOCUS3969</name>
</gene>
<name>A0A0N4V2M9_ENTVE</name>
<dbReference type="Proteomes" id="UP000274131">
    <property type="component" value="Unassembled WGS sequence"/>
</dbReference>
<evidence type="ECO:0000313" key="2">
    <source>
        <dbReference type="Proteomes" id="UP000274131"/>
    </source>
</evidence>
<keyword evidence="2" id="KW-1185">Reference proteome</keyword>
<sequence>MKFLLLFLVSVAFASDLLEIDVLDDLLHNDWDEERLDRLDDDKYRPRSQILADVEALVQQQPAYIQQAYRSSLQAAQARKTQRQQSRLQWLRNNGASQNVISVQEQMNAIDNDMSLSERQADSQRYALYNSLSFEDRRRYF</sequence>
<protein>
    <submittedName>
        <fullName evidence="3">Short neuropeptide F</fullName>
    </submittedName>
</protein>
<organism evidence="3">
    <name type="scientific">Enterobius vermicularis</name>
    <name type="common">Human pinworm</name>
    <dbReference type="NCBI Taxonomy" id="51028"/>
    <lineage>
        <taxon>Eukaryota</taxon>
        <taxon>Metazoa</taxon>
        <taxon>Ecdysozoa</taxon>
        <taxon>Nematoda</taxon>
        <taxon>Chromadorea</taxon>
        <taxon>Rhabditida</taxon>
        <taxon>Spirurina</taxon>
        <taxon>Oxyuridomorpha</taxon>
        <taxon>Oxyuroidea</taxon>
        <taxon>Oxyuridae</taxon>
        <taxon>Enterobius</taxon>
    </lineage>
</organism>
<dbReference type="WBParaSite" id="EVEC_0000426101-mRNA-1">
    <property type="protein sequence ID" value="EVEC_0000426101-mRNA-1"/>
    <property type="gene ID" value="EVEC_0000426101"/>
</dbReference>
<dbReference type="AlphaFoldDB" id="A0A0N4V2M9"/>
<reference evidence="1 2" key="2">
    <citation type="submission" date="2018-10" db="EMBL/GenBank/DDBJ databases">
        <authorList>
            <consortium name="Pathogen Informatics"/>
        </authorList>
    </citation>
    <scope>NUCLEOTIDE SEQUENCE [LARGE SCALE GENOMIC DNA]</scope>
</reference>